<dbReference type="GO" id="GO:0005743">
    <property type="term" value="C:mitochondrial inner membrane"/>
    <property type="evidence" value="ECO:0007669"/>
    <property type="project" value="UniProtKB-SubCell"/>
</dbReference>
<evidence type="ECO:0000313" key="13">
    <source>
        <dbReference type="Proteomes" id="UP000033710"/>
    </source>
</evidence>
<keyword evidence="8" id="KW-0249">Electron transport</keyword>
<comment type="subcellular location">
    <subcellularLocation>
        <location evidence="2">Mitochondrion inner membrane</location>
        <topology evidence="2">Single-pass membrane protein</topology>
        <orientation evidence="2">Matrix side</orientation>
    </subcellularLocation>
</comment>
<protein>
    <recommendedName>
        <fullName evidence="14">NADH dehydrogenase (Ubiquinone) 1 beta subcomplex 3</fullName>
    </recommendedName>
</protein>
<comment type="caution">
    <text evidence="12">The sequence shown here is derived from an EMBL/GenBank/DDBJ whole genome shotgun (WGS) entry which is preliminary data.</text>
</comment>
<reference evidence="12 13" key="2">
    <citation type="journal article" date="2015" name="Eukaryot. Cell">
        <title>Asexual propagation of a virulent clone complex in a human and feline outbreak of sporotrichosis.</title>
        <authorList>
            <person name="Teixeira Mde M."/>
            <person name="Rodrigues A.M."/>
            <person name="Tsui C.K."/>
            <person name="de Almeida L.G."/>
            <person name="Van Diepeningen A.D."/>
            <person name="van den Ende B.G."/>
            <person name="Fernandes G.F."/>
            <person name="Kano R."/>
            <person name="Hamelin R.C."/>
            <person name="Lopes-Bezerra L.M."/>
            <person name="Vasconcelos A.T."/>
            <person name="de Hoog S."/>
            <person name="de Camargo Z.P."/>
            <person name="Felipe M.S."/>
        </authorList>
    </citation>
    <scope>NUCLEOTIDE SEQUENCE [LARGE SCALE GENOMIC DNA]</scope>
    <source>
        <strain evidence="12 13">1099-18</strain>
    </source>
</reference>
<accession>A0A0F2LVA6</accession>
<proteinExistence type="inferred from homology"/>
<evidence type="ECO:0000256" key="2">
    <source>
        <dbReference type="ARBA" id="ARBA00004298"/>
    </source>
</evidence>
<evidence type="ECO:0000256" key="5">
    <source>
        <dbReference type="ARBA" id="ARBA00022660"/>
    </source>
</evidence>
<evidence type="ECO:0000256" key="3">
    <source>
        <dbReference type="ARBA" id="ARBA00005667"/>
    </source>
</evidence>
<keyword evidence="7" id="KW-0999">Mitochondrion inner membrane</keyword>
<organism evidence="12 13">
    <name type="scientific">Sporothrix schenckii 1099-18</name>
    <dbReference type="NCBI Taxonomy" id="1397361"/>
    <lineage>
        <taxon>Eukaryota</taxon>
        <taxon>Fungi</taxon>
        <taxon>Dikarya</taxon>
        <taxon>Ascomycota</taxon>
        <taxon>Pezizomycotina</taxon>
        <taxon>Sordariomycetes</taxon>
        <taxon>Sordariomycetidae</taxon>
        <taxon>Ophiostomatales</taxon>
        <taxon>Ophiostomataceae</taxon>
        <taxon>Sporothrix</taxon>
    </lineage>
</organism>
<dbReference type="Proteomes" id="UP000033710">
    <property type="component" value="Unassembled WGS sequence"/>
</dbReference>
<dbReference type="GeneID" id="27667463"/>
<dbReference type="RefSeq" id="XP_016583450.1">
    <property type="nucleotide sequence ID" value="XM_016732186.1"/>
</dbReference>
<evidence type="ECO:0000313" key="12">
    <source>
        <dbReference type="EMBL" id="KJR80774.1"/>
    </source>
</evidence>
<reference evidence="12 13" key="1">
    <citation type="journal article" date="2014" name="BMC Genomics">
        <title>Comparative genomics of the major fungal agents of human and animal Sporotrichosis: Sporothrix schenckii and Sporothrix brasiliensis.</title>
        <authorList>
            <person name="Teixeira M.M."/>
            <person name="de Almeida L.G."/>
            <person name="Kubitschek-Barreira P."/>
            <person name="Alves F.L."/>
            <person name="Kioshima E.S."/>
            <person name="Abadio A.K."/>
            <person name="Fernandes L."/>
            <person name="Derengowski L.S."/>
            <person name="Ferreira K.S."/>
            <person name="Souza R.C."/>
            <person name="Ruiz J.C."/>
            <person name="de Andrade N.C."/>
            <person name="Paes H.C."/>
            <person name="Nicola A.M."/>
            <person name="Albuquerque P."/>
            <person name="Gerber A.L."/>
            <person name="Martins V.P."/>
            <person name="Peconick L.D."/>
            <person name="Neto A.V."/>
            <person name="Chaucanez C.B."/>
            <person name="Silva P.A."/>
            <person name="Cunha O.L."/>
            <person name="de Oliveira F.F."/>
            <person name="dos Santos T.C."/>
            <person name="Barros A.L."/>
            <person name="Soares M.A."/>
            <person name="de Oliveira L.M."/>
            <person name="Marini M.M."/>
            <person name="Villalobos-Duno H."/>
            <person name="Cunha M.M."/>
            <person name="de Hoog S."/>
            <person name="da Silveira J.F."/>
            <person name="Henrissat B."/>
            <person name="Nino-Vega G.A."/>
            <person name="Cisalpino P.S."/>
            <person name="Mora-Montes H.M."/>
            <person name="Almeida S.R."/>
            <person name="Stajich J.E."/>
            <person name="Lopes-Bezerra L.M."/>
            <person name="Vasconcelos A.T."/>
            <person name="Felipe M.S."/>
        </authorList>
    </citation>
    <scope>NUCLEOTIDE SEQUENCE [LARGE SCALE GENOMIC DNA]</scope>
    <source>
        <strain evidence="12 13">1099-18</strain>
    </source>
</reference>
<dbReference type="GO" id="GO:0022900">
    <property type="term" value="P:electron transport chain"/>
    <property type="evidence" value="ECO:0007669"/>
    <property type="project" value="InterPro"/>
</dbReference>
<evidence type="ECO:0000256" key="8">
    <source>
        <dbReference type="ARBA" id="ARBA00022982"/>
    </source>
</evidence>
<evidence type="ECO:0000256" key="10">
    <source>
        <dbReference type="ARBA" id="ARBA00023128"/>
    </source>
</evidence>
<evidence type="ECO:0008006" key="14">
    <source>
        <dbReference type="Google" id="ProtNLM"/>
    </source>
</evidence>
<sequence length="278" mass="31688">MHGAMASADGSQSLALSFEPFAAMGWEGSDDRCQTLSAYLIIRELPWEIKWGYKARRGSAWPPVAQWTTVRVAVKRPLREGGKNETTQSEAVDYFATTDPIHPPACRCNRSTFITRHTHAPSSIERIDHNVPNKVSQRQSRAFDLRQTTKRKADKGDNTLVQLWTKRGTGKKRDWNGQLADRRCSPITRLLRASHGPEPNITGFDIRAFRKASGQPRYDPWERHEAWRYRGQFSRWNRFKAGFPGLGIATVAFAAYCGYEHYFLKGDDHGHGHGEEHH</sequence>
<evidence type="ECO:0000256" key="7">
    <source>
        <dbReference type="ARBA" id="ARBA00022792"/>
    </source>
</evidence>
<keyword evidence="4" id="KW-0813">Transport</keyword>
<evidence type="ECO:0000256" key="9">
    <source>
        <dbReference type="ARBA" id="ARBA00022989"/>
    </source>
</evidence>
<gene>
    <name evidence="12" type="ORF">SPSK_05440</name>
</gene>
<evidence type="ECO:0000256" key="6">
    <source>
        <dbReference type="ARBA" id="ARBA00022692"/>
    </source>
</evidence>
<dbReference type="AlphaFoldDB" id="A0A0F2LVA6"/>
<dbReference type="OrthoDB" id="521512at2759"/>
<dbReference type="EMBL" id="AXCR01000012">
    <property type="protein sequence ID" value="KJR80774.1"/>
    <property type="molecule type" value="Genomic_DNA"/>
</dbReference>
<keyword evidence="6" id="KW-0812">Transmembrane</keyword>
<dbReference type="InterPro" id="IPR012576">
    <property type="entry name" value="NDUFB3"/>
</dbReference>
<comment type="function">
    <text evidence="1">Accessory subunit of the mitochondrial membrane respiratory chain NADH dehydrogenase (Complex I), that is believed not to be involved in catalysis. Complex I functions in the transfer of electrons from NADH to the respiratory chain. The immediate electron acceptor for the enzyme is believed to be ubiquinone.</text>
</comment>
<dbReference type="KEGG" id="ssck:SPSK_05440"/>
<keyword evidence="9" id="KW-1133">Transmembrane helix</keyword>
<keyword evidence="5" id="KW-0679">Respiratory chain</keyword>
<keyword evidence="11" id="KW-0472">Membrane</keyword>
<name>A0A0F2LVA6_SPOSC</name>
<dbReference type="VEuPathDB" id="FungiDB:SPSK_05440"/>
<evidence type="ECO:0000256" key="11">
    <source>
        <dbReference type="ARBA" id="ARBA00023136"/>
    </source>
</evidence>
<dbReference type="Pfam" id="PF08122">
    <property type="entry name" value="NDUF_B12"/>
    <property type="match status" value="1"/>
</dbReference>
<keyword evidence="10" id="KW-0496">Mitochondrion</keyword>
<evidence type="ECO:0000256" key="1">
    <source>
        <dbReference type="ARBA" id="ARBA00003195"/>
    </source>
</evidence>
<comment type="similarity">
    <text evidence="3">Belongs to the complex I NDUFB3 subunit family.</text>
</comment>
<evidence type="ECO:0000256" key="4">
    <source>
        <dbReference type="ARBA" id="ARBA00022448"/>
    </source>
</evidence>